<dbReference type="EMBL" id="WVTA01000021">
    <property type="protein sequence ID" value="KAK3196970.1"/>
    <property type="molecule type" value="Genomic_DNA"/>
</dbReference>
<name>A0AAN6LN48_9PLEO</name>
<keyword evidence="1" id="KW-0677">Repeat</keyword>
<organism evidence="5 6">
    <name type="scientific">Pseudopithomyces chartarum</name>
    <dbReference type="NCBI Taxonomy" id="1892770"/>
    <lineage>
        <taxon>Eukaryota</taxon>
        <taxon>Fungi</taxon>
        <taxon>Dikarya</taxon>
        <taxon>Ascomycota</taxon>
        <taxon>Pezizomycotina</taxon>
        <taxon>Dothideomycetes</taxon>
        <taxon>Pleosporomycetidae</taxon>
        <taxon>Pleosporales</taxon>
        <taxon>Massarineae</taxon>
        <taxon>Didymosphaeriaceae</taxon>
        <taxon>Pseudopithomyces</taxon>
    </lineage>
</organism>
<dbReference type="PROSITE" id="PS50297">
    <property type="entry name" value="ANK_REP_REGION"/>
    <property type="match status" value="4"/>
</dbReference>
<dbReference type="Pfam" id="PF24883">
    <property type="entry name" value="NPHP3_N"/>
    <property type="match status" value="1"/>
</dbReference>
<feature type="repeat" description="ANK" evidence="2">
    <location>
        <begin position="833"/>
        <end position="865"/>
    </location>
</feature>
<feature type="domain" description="Nephrocystin 3-like N-terminal" evidence="4">
    <location>
        <begin position="277"/>
        <end position="452"/>
    </location>
</feature>
<dbReference type="SUPFAM" id="SSF52540">
    <property type="entry name" value="P-loop containing nucleoside triphosphate hydrolases"/>
    <property type="match status" value="1"/>
</dbReference>
<keyword evidence="6" id="KW-1185">Reference proteome</keyword>
<dbReference type="PANTHER" id="PTHR10039:SF5">
    <property type="entry name" value="NACHT DOMAIN-CONTAINING PROTEIN"/>
    <property type="match status" value="1"/>
</dbReference>
<evidence type="ECO:0000256" key="3">
    <source>
        <dbReference type="SAM" id="MobiDB-lite"/>
    </source>
</evidence>
<comment type="caution">
    <text evidence="5">The sequence shown here is derived from an EMBL/GenBank/DDBJ whole genome shotgun (WGS) entry which is preliminary data.</text>
</comment>
<dbReference type="Pfam" id="PF12796">
    <property type="entry name" value="Ank_2"/>
    <property type="match status" value="2"/>
</dbReference>
<feature type="repeat" description="ANK" evidence="2">
    <location>
        <begin position="1033"/>
        <end position="1065"/>
    </location>
</feature>
<evidence type="ECO:0000259" key="4">
    <source>
        <dbReference type="Pfam" id="PF24883"/>
    </source>
</evidence>
<evidence type="ECO:0000313" key="6">
    <source>
        <dbReference type="Proteomes" id="UP001280581"/>
    </source>
</evidence>
<evidence type="ECO:0000313" key="5">
    <source>
        <dbReference type="EMBL" id="KAK3196970.1"/>
    </source>
</evidence>
<keyword evidence="2" id="KW-0040">ANK repeat</keyword>
<feature type="repeat" description="ANK" evidence="2">
    <location>
        <begin position="866"/>
        <end position="898"/>
    </location>
</feature>
<feature type="repeat" description="ANK" evidence="2">
    <location>
        <begin position="999"/>
        <end position="1031"/>
    </location>
</feature>
<reference evidence="5 6" key="1">
    <citation type="submission" date="2021-02" db="EMBL/GenBank/DDBJ databases">
        <title>Genome assembly of Pseudopithomyces chartarum.</title>
        <authorList>
            <person name="Jauregui R."/>
            <person name="Singh J."/>
            <person name="Voisey C."/>
        </authorList>
    </citation>
    <scope>NUCLEOTIDE SEQUENCE [LARGE SCALE GENOMIC DNA]</scope>
    <source>
        <strain evidence="5 6">AGR01</strain>
    </source>
</reference>
<feature type="compositionally biased region" description="Acidic residues" evidence="3">
    <location>
        <begin position="1407"/>
        <end position="1417"/>
    </location>
</feature>
<proteinExistence type="predicted"/>
<dbReference type="Proteomes" id="UP001280581">
    <property type="component" value="Unassembled WGS sequence"/>
</dbReference>
<feature type="compositionally biased region" description="Polar residues" evidence="3">
    <location>
        <begin position="1387"/>
        <end position="1406"/>
    </location>
</feature>
<dbReference type="Gene3D" id="1.25.40.20">
    <property type="entry name" value="Ankyrin repeat-containing domain"/>
    <property type="match status" value="2"/>
</dbReference>
<dbReference type="SMART" id="SM00248">
    <property type="entry name" value="ANK"/>
    <property type="match status" value="7"/>
</dbReference>
<evidence type="ECO:0000256" key="2">
    <source>
        <dbReference type="PROSITE-ProRule" id="PRU00023"/>
    </source>
</evidence>
<feature type="compositionally biased region" description="Polar residues" evidence="3">
    <location>
        <begin position="1091"/>
        <end position="1122"/>
    </location>
</feature>
<dbReference type="InterPro" id="IPR002110">
    <property type="entry name" value="Ankyrin_rpt"/>
</dbReference>
<sequence length="1417" mass="159049">MKWVTAPTVTGQPTPAPPFHVNQANSGNDSDFHLAVLHSRTVTSIPRSDLWLRKQLPVAFPKARITTHEWDSSDKFPPEDNSSHLASNFLHQVRQSREQRLISSTQLIILIQIDHRTSMFLLFIVAVLTALHTRAEFTGLNVNIKGLFCLVGSEPATQRVGISNSSLKDVSNVEVYQKFSVPVTVFLDEENPGRQVIATTLGPYMKSLDFIHIRLDEQAYPLNWSSMKRISGDIQKRLTRPVLSSLRAPVIAQIQHWLAPDRSLYQYDSPRTLRSSNEWLLQDNTFNHWLNTGSNLLWVTGKPGCGKTTLSKFIVDSLREDSTTLESPVVVAALFHDYRYALNREQENIRGKLLRALIYQMLEIQPSILLQSCRTDPKACLPYRPEDLNQFRLQQYLRKVVSAATSVGTLVICIDGLDEYEPEIQDYLLECVDLIYKVPNADRKVRIAVASRWLSSIERRYSTARVQLDTKNRRDIADLCDVMLSSRLAPKLFAGHDELHSQSQYSREHGLRSVVDILTEKAEGCFLWANLAIRRLSALDDNLDTACSTCTTNAWQDAVQQIPNGLFPLYEQIANDISVKDRHISWLLLTWISFAVRPLALSEIRAALDYSKESFPSDCNWKEDLLLGRFTDLGFLEVSHSQESGKCTVWFIHHSAREFCRSERFGHVLTDRPTSHTTEAFAHGLLARACTSYLKDYCLDSTNAEAPFFDYCVLYWGIHAKSADRSGISQVHLVDVFQWPSNDRLSTWLEAFNGMYEAKSLPVEKTSLLHVASYYGLASVMEAISKHQIGDLTWNQRDEGDSIILSYSVIHRQEDNRGLLLRRGVLLNSTNGADHTPLSLAARHGHLAVLKLLLHAGADVNRRDQTGASPLHFAAMNGSSEMVKLLIDSGANLDARLPDGHNALTLALLWGREKIAEYIFQKQSRDQIPHWVLGVAIGIATAFGFQKIVRQSLFLLKPNDTYNHYLHQTFITAIVSSSESVVVLLLDLGCDPNTRDHHFGQTGLSIAVASGAEQLVLLLLRRGADPNLRDDRTGNTPLLHAISRGFIRIVELLLCYGAKALLPNSESILVGRSWILSVISSLIRECPSGNCSGNTGQCSGHSSTESVFGTPNEDIQSRSFSLKAQGRRKRAEDDEDDDRGDGSLAPTPKRIRDMKAKMACPFQKLYPELYHCGPQDNMARVKRVIETLQDMMSGNEEQKWRHIFKIVFPTHPEDGIPSSAFCDLQDEVNQFISNYDKAGNDISHIMSITEHFVNAHRSLATGRANTRLPNTLSESNNMSEQVRTQANTVPNLFNDSQNSIFPFDPQGMPPMLPFGQYTPNLVEDVPIHPSIAVSDSALGTSTSGEREQSIWSQDYHNPTSSLAHYNGNFNLRIQEYMFSDGMHAGVTNSTMPHRPAQNSNKSQEGLNQDDWDLADEG</sequence>
<feature type="region of interest" description="Disordered" evidence="3">
    <location>
        <begin position="1091"/>
        <end position="1150"/>
    </location>
</feature>
<gene>
    <name evidence="5" type="ORF">GRF29_1536g173837</name>
</gene>
<dbReference type="InterPro" id="IPR056884">
    <property type="entry name" value="NPHP3-like_N"/>
</dbReference>
<dbReference type="PROSITE" id="PS50088">
    <property type="entry name" value="ANK_REPEAT"/>
    <property type="match status" value="4"/>
</dbReference>
<dbReference type="InterPro" id="IPR027417">
    <property type="entry name" value="P-loop_NTPase"/>
</dbReference>
<feature type="region of interest" description="Disordered" evidence="3">
    <location>
        <begin position="1387"/>
        <end position="1417"/>
    </location>
</feature>
<dbReference type="Gene3D" id="3.40.50.300">
    <property type="entry name" value="P-loop containing nucleotide triphosphate hydrolases"/>
    <property type="match status" value="1"/>
</dbReference>
<dbReference type="PRINTS" id="PR01415">
    <property type="entry name" value="ANKYRIN"/>
</dbReference>
<accession>A0AAN6LN48</accession>
<evidence type="ECO:0000256" key="1">
    <source>
        <dbReference type="ARBA" id="ARBA00022737"/>
    </source>
</evidence>
<dbReference type="SUPFAM" id="SSF48403">
    <property type="entry name" value="Ankyrin repeat"/>
    <property type="match status" value="1"/>
</dbReference>
<dbReference type="PANTHER" id="PTHR10039">
    <property type="entry name" value="AMELOGENIN"/>
    <property type="match status" value="1"/>
</dbReference>
<protein>
    <recommendedName>
        <fullName evidence="4">Nephrocystin 3-like N-terminal domain-containing protein</fullName>
    </recommendedName>
</protein>
<dbReference type="InterPro" id="IPR036770">
    <property type="entry name" value="Ankyrin_rpt-contain_sf"/>
</dbReference>